<dbReference type="PANTHER" id="PTHR10166:SF66">
    <property type="entry name" value="VWFA AND CACHE DOMAIN-CONTAINING PROTEIN CG16868"/>
    <property type="match status" value="1"/>
</dbReference>
<keyword evidence="2" id="KW-1185">Reference proteome</keyword>
<dbReference type="SUPFAM" id="SSF103190">
    <property type="entry name" value="Sensory domain-like"/>
    <property type="match status" value="1"/>
</dbReference>
<sequence>MDTGVMLMYPGALLPQNYDPTTRSWYLRALQFAGRLVFTGPYLDDGGAGSILTLSYAIFEGKYVLTPAHPGPLAIPFKLS</sequence>
<organism evidence="1 2">
    <name type="scientific">Dibothriocephalus latus</name>
    <name type="common">Fish tapeworm</name>
    <name type="synonym">Diphyllobothrium latum</name>
    <dbReference type="NCBI Taxonomy" id="60516"/>
    <lineage>
        <taxon>Eukaryota</taxon>
        <taxon>Metazoa</taxon>
        <taxon>Spiralia</taxon>
        <taxon>Lophotrochozoa</taxon>
        <taxon>Platyhelminthes</taxon>
        <taxon>Cestoda</taxon>
        <taxon>Eucestoda</taxon>
        <taxon>Diphyllobothriidea</taxon>
        <taxon>Diphyllobothriidae</taxon>
        <taxon>Dibothriocephalus</taxon>
    </lineage>
</organism>
<dbReference type="InterPro" id="IPR051173">
    <property type="entry name" value="Ca_channel_alpha-2/delta"/>
</dbReference>
<dbReference type="AlphaFoldDB" id="A0A3P7NFA0"/>
<dbReference type="OrthoDB" id="10009339at2759"/>
<dbReference type="EMBL" id="UYRU01094211">
    <property type="protein sequence ID" value="VDN38920.1"/>
    <property type="molecule type" value="Genomic_DNA"/>
</dbReference>
<name>A0A3P7NFA0_DIBLA</name>
<dbReference type="Gene3D" id="3.30.450.20">
    <property type="entry name" value="PAS domain"/>
    <property type="match status" value="1"/>
</dbReference>
<evidence type="ECO:0000313" key="1">
    <source>
        <dbReference type="EMBL" id="VDN38920.1"/>
    </source>
</evidence>
<dbReference type="PANTHER" id="PTHR10166">
    <property type="entry name" value="VOLTAGE-DEPENDENT CALCIUM CHANNEL SUBUNIT ALPHA-2/DELTA-RELATED"/>
    <property type="match status" value="1"/>
</dbReference>
<proteinExistence type="predicted"/>
<dbReference type="Proteomes" id="UP000281553">
    <property type="component" value="Unassembled WGS sequence"/>
</dbReference>
<gene>
    <name evidence="1" type="ORF">DILT_LOCUS17715</name>
</gene>
<dbReference type="GO" id="GO:0005891">
    <property type="term" value="C:voltage-gated calcium channel complex"/>
    <property type="evidence" value="ECO:0007669"/>
    <property type="project" value="TreeGrafter"/>
</dbReference>
<evidence type="ECO:0000313" key="2">
    <source>
        <dbReference type="Proteomes" id="UP000281553"/>
    </source>
</evidence>
<protein>
    <submittedName>
        <fullName evidence="1">Uncharacterized protein</fullName>
    </submittedName>
</protein>
<reference evidence="1 2" key="1">
    <citation type="submission" date="2018-11" db="EMBL/GenBank/DDBJ databases">
        <authorList>
            <consortium name="Pathogen Informatics"/>
        </authorList>
    </citation>
    <scope>NUCLEOTIDE SEQUENCE [LARGE SCALE GENOMIC DNA]</scope>
</reference>
<dbReference type="InterPro" id="IPR029151">
    <property type="entry name" value="Sensor-like_sf"/>
</dbReference>
<accession>A0A3P7NFA0</accession>
<dbReference type="GO" id="GO:0005245">
    <property type="term" value="F:voltage-gated calcium channel activity"/>
    <property type="evidence" value="ECO:0007669"/>
    <property type="project" value="TreeGrafter"/>
</dbReference>